<dbReference type="Proteomes" id="UP000286038">
    <property type="component" value="Unassembled WGS sequence"/>
</dbReference>
<protein>
    <recommendedName>
        <fullName evidence="3">Lipoprotein</fullName>
    </recommendedName>
</protein>
<comment type="caution">
    <text evidence="1">The sequence shown here is derived from an EMBL/GenBank/DDBJ whole genome shotgun (WGS) entry which is preliminary data.</text>
</comment>
<evidence type="ECO:0000313" key="1">
    <source>
        <dbReference type="EMBL" id="RHM41916.1"/>
    </source>
</evidence>
<dbReference type="PROSITE" id="PS51257">
    <property type="entry name" value="PROKAR_LIPOPROTEIN"/>
    <property type="match status" value="1"/>
</dbReference>
<sequence>MRPLILLLFILNSVLIISCNSNRNRSGNKQKPEQTFLLHGPIQESTAPKNLTAYFDSLQQQGFFIPYHTDSTAQQKVIHTVALLQKYQIGERKYYPAEEVQAALELMRHELGYRQNHRSEELTTEETGFFFCFLEQAARLCQDVHLLADVASADHKVGVINFQEWSYNPLYSFLLYENGKGGWNTVAIDTTGYVKIEKIFTLQKDGQTYYLLSNNFQLLGFSQFIFMIENGIASLFQGKQYEESINQWCEFYPEDATIIFNPQKICWNFCHKVGEHYQQIEGTKTLYLELAKEQSYFHVE</sequence>
<proteinExistence type="predicted"/>
<name>A0A415QG37_9BACT</name>
<evidence type="ECO:0000313" key="2">
    <source>
        <dbReference type="Proteomes" id="UP000286038"/>
    </source>
</evidence>
<reference evidence="1 2" key="1">
    <citation type="submission" date="2018-08" db="EMBL/GenBank/DDBJ databases">
        <title>A genome reference for cultivated species of the human gut microbiota.</title>
        <authorList>
            <person name="Zou Y."/>
            <person name="Xue W."/>
            <person name="Luo G."/>
        </authorList>
    </citation>
    <scope>NUCLEOTIDE SEQUENCE [LARGE SCALE GENOMIC DNA]</scope>
    <source>
        <strain evidence="1 2">AF34-33</strain>
    </source>
</reference>
<dbReference type="AlphaFoldDB" id="A0A415QG37"/>
<dbReference type="EMBL" id="QRPV01000016">
    <property type="protein sequence ID" value="RHM41916.1"/>
    <property type="molecule type" value="Genomic_DNA"/>
</dbReference>
<organism evidence="1 2">
    <name type="scientific">Butyricimonas virosa</name>
    <dbReference type="NCBI Taxonomy" id="544645"/>
    <lineage>
        <taxon>Bacteria</taxon>
        <taxon>Pseudomonadati</taxon>
        <taxon>Bacteroidota</taxon>
        <taxon>Bacteroidia</taxon>
        <taxon>Bacteroidales</taxon>
        <taxon>Odoribacteraceae</taxon>
        <taxon>Butyricimonas</taxon>
    </lineage>
</organism>
<accession>A0A415QG37</accession>
<dbReference type="RefSeq" id="WP_118450423.1">
    <property type="nucleotide sequence ID" value="NZ_CABJDM010000016.1"/>
</dbReference>
<gene>
    <name evidence="1" type="ORF">DWZ68_12435</name>
</gene>
<evidence type="ECO:0008006" key="3">
    <source>
        <dbReference type="Google" id="ProtNLM"/>
    </source>
</evidence>